<accession>A0A3N2D2K6</accession>
<dbReference type="PANTHER" id="PTHR38041:SF1">
    <property type="entry name" value="CHORISMATE MUTASE"/>
    <property type="match status" value="1"/>
</dbReference>
<dbReference type="EMBL" id="RKHQ01000002">
    <property type="protein sequence ID" value="ROR94007.1"/>
    <property type="molecule type" value="Genomic_DNA"/>
</dbReference>
<gene>
    <name evidence="3" type="ORF">EDD28_3436</name>
</gene>
<dbReference type="Proteomes" id="UP000275356">
    <property type="component" value="Unassembled WGS sequence"/>
</dbReference>
<dbReference type="InterPro" id="IPR036979">
    <property type="entry name" value="CM_dom_sf"/>
</dbReference>
<keyword evidence="4" id="KW-1185">Reference proteome</keyword>
<dbReference type="AlphaFoldDB" id="A0A3N2D2K6"/>
<dbReference type="RefSeq" id="WP_123740873.1">
    <property type="nucleotide sequence ID" value="NZ_CALFQU010000045.1"/>
</dbReference>
<dbReference type="Pfam" id="PF01817">
    <property type="entry name" value="CM_2"/>
    <property type="match status" value="1"/>
</dbReference>
<dbReference type="Gene3D" id="1.20.59.10">
    <property type="entry name" value="Chorismate mutase"/>
    <property type="match status" value="1"/>
</dbReference>
<dbReference type="GO" id="GO:0004106">
    <property type="term" value="F:chorismate mutase activity"/>
    <property type="evidence" value="ECO:0007669"/>
    <property type="project" value="InterPro"/>
</dbReference>
<sequence>MSEVPPELARLRHSIDNVDTALVALMAERFKATQQVGVLKARLELPASDPAREAEQVARLRTLAESCGLDPVFAEKFFAFIVAEVIQHHEAIAASSAD</sequence>
<dbReference type="GO" id="GO:0046417">
    <property type="term" value="P:chorismate metabolic process"/>
    <property type="evidence" value="ECO:0007669"/>
    <property type="project" value="InterPro"/>
</dbReference>
<dbReference type="OrthoDB" id="3267837at2"/>
<feature type="domain" description="Chorismate mutase" evidence="2">
    <location>
        <begin position="2"/>
        <end position="93"/>
    </location>
</feature>
<evidence type="ECO:0000313" key="3">
    <source>
        <dbReference type="EMBL" id="ROR94007.1"/>
    </source>
</evidence>
<dbReference type="InterPro" id="IPR036263">
    <property type="entry name" value="Chorismate_II_sf"/>
</dbReference>
<dbReference type="InterPro" id="IPR010951">
    <property type="entry name" value="CM_bact"/>
</dbReference>
<dbReference type="NCBIfam" id="NF006691">
    <property type="entry name" value="PRK09239.1"/>
    <property type="match status" value="1"/>
</dbReference>
<organism evidence="3 4">
    <name type="scientific">Salana multivorans</name>
    <dbReference type="NCBI Taxonomy" id="120377"/>
    <lineage>
        <taxon>Bacteria</taxon>
        <taxon>Bacillati</taxon>
        <taxon>Actinomycetota</taxon>
        <taxon>Actinomycetes</taxon>
        <taxon>Micrococcales</taxon>
        <taxon>Beutenbergiaceae</taxon>
        <taxon>Salana</taxon>
    </lineage>
</organism>
<protein>
    <submittedName>
        <fullName evidence="3">Chorismate mutase</fullName>
    </submittedName>
</protein>
<dbReference type="InterPro" id="IPR002701">
    <property type="entry name" value="CM_II_prokaryot"/>
</dbReference>
<dbReference type="GO" id="GO:0009697">
    <property type="term" value="P:salicylic acid biosynthetic process"/>
    <property type="evidence" value="ECO:0007669"/>
    <property type="project" value="TreeGrafter"/>
</dbReference>
<evidence type="ECO:0000313" key="4">
    <source>
        <dbReference type="Proteomes" id="UP000275356"/>
    </source>
</evidence>
<dbReference type="PANTHER" id="PTHR38041">
    <property type="entry name" value="CHORISMATE MUTASE"/>
    <property type="match status" value="1"/>
</dbReference>
<reference evidence="3 4" key="1">
    <citation type="submission" date="2018-11" db="EMBL/GenBank/DDBJ databases">
        <title>Sequencing the genomes of 1000 actinobacteria strains.</title>
        <authorList>
            <person name="Klenk H.-P."/>
        </authorList>
    </citation>
    <scope>NUCLEOTIDE SEQUENCE [LARGE SCALE GENOMIC DNA]</scope>
    <source>
        <strain evidence="3 4">DSM 13521</strain>
    </source>
</reference>
<evidence type="ECO:0000256" key="1">
    <source>
        <dbReference type="ARBA" id="ARBA00023235"/>
    </source>
</evidence>
<comment type="caution">
    <text evidence="3">The sequence shown here is derived from an EMBL/GenBank/DDBJ whole genome shotgun (WGS) entry which is preliminary data.</text>
</comment>
<dbReference type="PROSITE" id="PS51168">
    <property type="entry name" value="CHORISMATE_MUT_2"/>
    <property type="match status" value="1"/>
</dbReference>
<dbReference type="SMART" id="SM00830">
    <property type="entry name" value="CM_2"/>
    <property type="match status" value="1"/>
</dbReference>
<dbReference type="SUPFAM" id="SSF48600">
    <property type="entry name" value="Chorismate mutase II"/>
    <property type="match status" value="1"/>
</dbReference>
<evidence type="ECO:0000259" key="2">
    <source>
        <dbReference type="PROSITE" id="PS51168"/>
    </source>
</evidence>
<name>A0A3N2D2K6_9MICO</name>
<proteinExistence type="predicted"/>
<keyword evidence="1" id="KW-0413">Isomerase</keyword>
<dbReference type="InterPro" id="IPR051331">
    <property type="entry name" value="Chorismate_mutase-related"/>
</dbReference>
<dbReference type="NCBIfam" id="TIGR01795">
    <property type="entry name" value="CM_mono_cladeE"/>
    <property type="match status" value="1"/>
</dbReference>